<sequence>MANVRARIELKVGQQSNIPAEMLSFEGLETEKEHVAVIFNHADKNQTTPLVRMHSECLTGDVFHSSRCDCGEQLEETINRMSESGGIILYLRQEGRGIGLYNKLDAYELQSQGMNTYEANNHLGFGDDLRDFKEAAQMLEALGLSKIKLVTNNPKKIEDIQNYGIELEEVVNTHAHIKQGNEHYLKAKLAHGHNLDLDK</sequence>
<evidence type="ECO:0000256" key="1">
    <source>
        <dbReference type="ARBA" id="ARBA00004853"/>
    </source>
</evidence>
<dbReference type="EMBL" id="SEZN01000028">
    <property type="protein sequence ID" value="RYU62876.1"/>
    <property type="molecule type" value="Genomic_DNA"/>
</dbReference>
<feature type="active site" description="Proton acceptor" evidence="11">
    <location>
        <position position="128"/>
    </location>
</feature>
<evidence type="ECO:0000256" key="9">
    <source>
        <dbReference type="ARBA" id="ARBA00043932"/>
    </source>
</evidence>
<feature type="active site" description="Nucleophile" evidence="11">
    <location>
        <position position="130"/>
    </location>
</feature>
<evidence type="ECO:0000313" key="14">
    <source>
        <dbReference type="EMBL" id="RYU47015.1"/>
    </source>
</evidence>
<dbReference type="PANTHER" id="PTHR21327">
    <property type="entry name" value="GTP CYCLOHYDROLASE II-RELATED"/>
    <property type="match status" value="1"/>
</dbReference>
<evidence type="ECO:0000313" key="17">
    <source>
        <dbReference type="Proteomes" id="UP000293465"/>
    </source>
</evidence>
<keyword evidence="6 11" id="KW-0378">Hydrolase</keyword>
<evidence type="ECO:0000256" key="3">
    <source>
        <dbReference type="ARBA" id="ARBA00022619"/>
    </source>
</evidence>
<dbReference type="SUPFAM" id="SSF142695">
    <property type="entry name" value="RibA-like"/>
    <property type="match status" value="1"/>
</dbReference>
<evidence type="ECO:0000256" key="11">
    <source>
        <dbReference type="HAMAP-Rule" id="MF_00179"/>
    </source>
</evidence>
<dbReference type="GeneID" id="56274934"/>
<protein>
    <recommendedName>
        <fullName evidence="11">GTP cyclohydrolase-2</fullName>
        <ecNumber evidence="11">3.5.4.25</ecNumber>
    </recommendedName>
    <alternativeName>
        <fullName evidence="11">GTP cyclohydrolase II</fullName>
    </alternativeName>
</protein>
<feature type="binding site" evidence="11">
    <location>
        <position position="68"/>
    </location>
    <ligand>
        <name>Zn(2+)</name>
        <dbReference type="ChEBI" id="CHEBI:29105"/>
        <note>catalytic</note>
    </ligand>
</feature>
<dbReference type="FunFam" id="3.40.50.10990:FF:000001">
    <property type="entry name" value="Riboflavin biosynthesis protein RibBA"/>
    <property type="match status" value="1"/>
</dbReference>
<evidence type="ECO:0000313" key="18">
    <source>
        <dbReference type="Proteomes" id="UP000294063"/>
    </source>
</evidence>
<feature type="binding site" evidence="11">
    <location>
        <begin position="52"/>
        <end position="56"/>
    </location>
    <ligand>
        <name>GTP</name>
        <dbReference type="ChEBI" id="CHEBI:37565"/>
    </ligand>
</feature>
<dbReference type="PANTHER" id="PTHR21327:SF18">
    <property type="entry name" value="3,4-DIHYDROXY-2-BUTANONE 4-PHOSPHATE SYNTHASE"/>
    <property type="match status" value="1"/>
</dbReference>
<dbReference type="GO" id="GO:0005829">
    <property type="term" value="C:cytosol"/>
    <property type="evidence" value="ECO:0007669"/>
    <property type="project" value="TreeGrafter"/>
</dbReference>
<feature type="binding site" evidence="11">
    <location>
        <position position="73"/>
    </location>
    <ligand>
        <name>GTP</name>
        <dbReference type="ChEBI" id="CHEBI:37565"/>
    </ligand>
</feature>
<evidence type="ECO:0000313" key="16">
    <source>
        <dbReference type="EMBL" id="RYU62876.1"/>
    </source>
</evidence>
<dbReference type="Pfam" id="PF00925">
    <property type="entry name" value="GTP_cyclohydro2"/>
    <property type="match status" value="1"/>
</dbReference>
<dbReference type="EMBL" id="WBVP01000001">
    <property type="protein sequence ID" value="KAB2826332.1"/>
    <property type="molecule type" value="Genomic_DNA"/>
</dbReference>
<dbReference type="EMBL" id="SEZJ01000005">
    <property type="protein sequence ID" value="RYU47015.1"/>
    <property type="molecule type" value="Genomic_DNA"/>
</dbReference>
<feature type="binding site" evidence="11">
    <location>
        <position position="151"/>
    </location>
    <ligand>
        <name>GTP</name>
        <dbReference type="ChEBI" id="CHEBI:37565"/>
    </ligand>
</feature>
<comment type="pathway">
    <text evidence="1 11">Cofactor biosynthesis; riboflavin biosynthesis; 5-amino-6-(D-ribitylamino)uracil from GTP: step 1/4.</text>
</comment>
<evidence type="ECO:0000313" key="19">
    <source>
        <dbReference type="Proteomes" id="UP000294166"/>
    </source>
</evidence>
<evidence type="ECO:0000256" key="6">
    <source>
        <dbReference type="ARBA" id="ARBA00022801"/>
    </source>
</evidence>
<feature type="binding site" evidence="11">
    <location>
        <position position="156"/>
    </location>
    <ligand>
        <name>GTP</name>
        <dbReference type="ChEBI" id="CHEBI:37565"/>
    </ligand>
</feature>
<keyword evidence="19" id="KW-1185">Reference proteome</keyword>
<reference evidence="17 18" key="1">
    <citation type="submission" date="2019-02" db="EMBL/GenBank/DDBJ databases">
        <title>Genome sequences of Aliivibrio finisterrensis strains from farmed Atlantic salmon.</title>
        <authorList>
            <person name="Bowman J.P."/>
        </authorList>
    </citation>
    <scope>NUCLEOTIDE SEQUENCE [LARGE SCALE GENOMIC DNA]</scope>
    <source>
        <strain evidence="16 19">A21</strain>
        <strain evidence="14 17">A32</strain>
        <strain evidence="15 18">A46</strain>
    </source>
</reference>
<feature type="binding site" evidence="11">
    <location>
        <position position="57"/>
    </location>
    <ligand>
        <name>Zn(2+)</name>
        <dbReference type="ChEBI" id="CHEBI:29105"/>
        <note>catalytic</note>
    </ligand>
</feature>
<feature type="domain" description="GTP cyclohydrolase II" evidence="12">
    <location>
        <begin position="20"/>
        <end position="171"/>
    </location>
</feature>
<evidence type="ECO:0000256" key="8">
    <source>
        <dbReference type="ARBA" id="ARBA00023134"/>
    </source>
</evidence>
<dbReference type="EC" id="3.5.4.25" evidence="11"/>
<dbReference type="Proteomes" id="UP000294166">
    <property type="component" value="Unassembled WGS sequence"/>
</dbReference>
<dbReference type="OrthoDB" id="9793111at2"/>
<dbReference type="GO" id="GO:0003935">
    <property type="term" value="F:GTP cyclohydrolase II activity"/>
    <property type="evidence" value="ECO:0007669"/>
    <property type="project" value="UniProtKB-UniRule"/>
</dbReference>
<dbReference type="GO" id="GO:0005525">
    <property type="term" value="F:GTP binding"/>
    <property type="evidence" value="ECO:0007669"/>
    <property type="project" value="UniProtKB-KW"/>
</dbReference>
<dbReference type="HAMAP" id="MF_00179">
    <property type="entry name" value="RibA"/>
    <property type="match status" value="1"/>
</dbReference>
<accession>A0A4Q5KQ16</accession>
<evidence type="ECO:0000313" key="15">
    <source>
        <dbReference type="EMBL" id="RYU50194.1"/>
    </source>
</evidence>
<evidence type="ECO:0000256" key="7">
    <source>
        <dbReference type="ARBA" id="ARBA00022833"/>
    </source>
</evidence>
<keyword evidence="8 11" id="KW-0342">GTP-binding</keyword>
<keyword evidence="3 11" id="KW-0686">Riboflavin biosynthesis</keyword>
<dbReference type="AlphaFoldDB" id="A0A4Q5KQ16"/>
<dbReference type="UniPathway" id="UPA00275">
    <property type="reaction ID" value="UER00400"/>
</dbReference>
<evidence type="ECO:0000256" key="10">
    <source>
        <dbReference type="ARBA" id="ARBA00049295"/>
    </source>
</evidence>
<dbReference type="Proteomes" id="UP000294063">
    <property type="component" value="Unassembled WGS sequence"/>
</dbReference>
<name>A0A4Q5KQ16_9GAMM</name>
<reference evidence="13 20" key="2">
    <citation type="submission" date="2019-09" db="EMBL/GenBank/DDBJ databases">
        <title>Genome of Aliivibrio finisterrensis LMG 23869 (type strain).</title>
        <authorList>
            <person name="Bowman J.P."/>
        </authorList>
    </citation>
    <scope>NUCLEOTIDE SEQUENCE [LARGE SCALE GENOMIC DNA]</scope>
    <source>
        <strain evidence="13 20">LMG 23869</strain>
    </source>
</reference>
<keyword evidence="5 11" id="KW-0547">Nucleotide-binding</keyword>
<dbReference type="EMBL" id="SEZK01000023">
    <property type="protein sequence ID" value="RYU50194.1"/>
    <property type="molecule type" value="Genomic_DNA"/>
</dbReference>
<dbReference type="RefSeq" id="WP_130047855.1">
    <property type="nucleotide sequence ID" value="NZ_SEZJ01000005.1"/>
</dbReference>
<dbReference type="Gene3D" id="3.40.50.10990">
    <property type="entry name" value="GTP cyclohydrolase II"/>
    <property type="match status" value="1"/>
</dbReference>
<dbReference type="InterPro" id="IPR036144">
    <property type="entry name" value="RibA-like_sf"/>
</dbReference>
<keyword evidence="4 11" id="KW-0479">Metal-binding</keyword>
<feature type="binding site" evidence="11">
    <location>
        <position position="70"/>
    </location>
    <ligand>
        <name>Zn(2+)</name>
        <dbReference type="ChEBI" id="CHEBI:29105"/>
        <note>catalytic</note>
    </ligand>
</feature>
<feature type="binding site" evidence="11">
    <location>
        <position position="116"/>
    </location>
    <ligand>
        <name>GTP</name>
        <dbReference type="ChEBI" id="CHEBI:37565"/>
    </ligand>
</feature>
<comment type="similarity">
    <text evidence="2">In the N-terminal section; belongs to the DHBP synthase family.</text>
</comment>
<comment type="caution">
    <text evidence="14">The sequence shown here is derived from an EMBL/GenBank/DDBJ whole genome shotgun (WGS) entry which is preliminary data.</text>
</comment>
<dbReference type="Proteomes" id="UP000293465">
    <property type="component" value="Unassembled WGS sequence"/>
</dbReference>
<evidence type="ECO:0000259" key="12">
    <source>
        <dbReference type="Pfam" id="PF00925"/>
    </source>
</evidence>
<dbReference type="NCBIfam" id="NF001591">
    <property type="entry name" value="PRK00393.1"/>
    <property type="match status" value="1"/>
</dbReference>
<evidence type="ECO:0000256" key="2">
    <source>
        <dbReference type="ARBA" id="ARBA00005520"/>
    </source>
</evidence>
<comment type="similarity">
    <text evidence="11">Belongs to the GTP cyclohydrolase II family.</text>
</comment>
<comment type="cofactor">
    <cofactor evidence="11">
        <name>Zn(2+)</name>
        <dbReference type="ChEBI" id="CHEBI:29105"/>
    </cofactor>
    <text evidence="11">Binds 1 zinc ion per subunit.</text>
</comment>
<comment type="catalytic activity">
    <reaction evidence="10 11">
        <text>GTP + 4 H2O = 2,5-diamino-6-hydroxy-4-(5-phosphoribosylamino)-pyrimidine + formate + 2 phosphate + 3 H(+)</text>
        <dbReference type="Rhea" id="RHEA:23704"/>
        <dbReference type="ChEBI" id="CHEBI:15377"/>
        <dbReference type="ChEBI" id="CHEBI:15378"/>
        <dbReference type="ChEBI" id="CHEBI:15740"/>
        <dbReference type="ChEBI" id="CHEBI:37565"/>
        <dbReference type="ChEBI" id="CHEBI:43474"/>
        <dbReference type="ChEBI" id="CHEBI:58614"/>
        <dbReference type="EC" id="3.5.4.25"/>
    </reaction>
</comment>
<dbReference type="GO" id="GO:0009231">
    <property type="term" value="P:riboflavin biosynthetic process"/>
    <property type="evidence" value="ECO:0007669"/>
    <property type="project" value="UniProtKB-UniRule"/>
</dbReference>
<organism evidence="14 17">
    <name type="scientific">Aliivibrio finisterrensis</name>
    <dbReference type="NCBI Taxonomy" id="511998"/>
    <lineage>
        <taxon>Bacteria</taxon>
        <taxon>Pseudomonadati</taxon>
        <taxon>Pseudomonadota</taxon>
        <taxon>Gammaproteobacteria</taxon>
        <taxon>Vibrionales</taxon>
        <taxon>Vibrionaceae</taxon>
        <taxon>Aliivibrio</taxon>
    </lineage>
</organism>
<dbReference type="GO" id="GO:0008270">
    <property type="term" value="F:zinc ion binding"/>
    <property type="evidence" value="ECO:0007669"/>
    <property type="project" value="UniProtKB-UniRule"/>
</dbReference>
<dbReference type="InterPro" id="IPR000926">
    <property type="entry name" value="RibA"/>
</dbReference>
<evidence type="ECO:0000313" key="13">
    <source>
        <dbReference type="EMBL" id="KAB2826332.1"/>
    </source>
</evidence>
<gene>
    <name evidence="11" type="primary">ribA</name>
    <name evidence="14" type="ORF">ERW49_07740</name>
    <name evidence="16" type="ORF">ERW53_14685</name>
    <name evidence="15" type="ORF">ERW57_13270</name>
    <name evidence="13" type="ORF">F8B77_00260</name>
</gene>
<evidence type="ECO:0000313" key="20">
    <source>
        <dbReference type="Proteomes" id="UP000434870"/>
    </source>
</evidence>
<proteinExistence type="inferred from homology"/>
<dbReference type="Proteomes" id="UP000434870">
    <property type="component" value="Unassembled WGS sequence"/>
</dbReference>
<feature type="binding site" evidence="11">
    <location>
        <begin position="94"/>
        <end position="96"/>
    </location>
    <ligand>
        <name>GTP</name>
        <dbReference type="ChEBI" id="CHEBI:37565"/>
    </ligand>
</feature>
<dbReference type="CDD" id="cd00641">
    <property type="entry name" value="GTP_cyclohydro2"/>
    <property type="match status" value="1"/>
</dbReference>
<evidence type="ECO:0000256" key="5">
    <source>
        <dbReference type="ARBA" id="ARBA00022741"/>
    </source>
</evidence>
<dbReference type="InterPro" id="IPR032677">
    <property type="entry name" value="GTP_cyclohydro_II"/>
</dbReference>
<keyword evidence="7 11" id="KW-0862">Zinc</keyword>
<comment type="function">
    <text evidence="9 11">Catalyzes the conversion of GTP to 2,5-diamino-6-ribosylamino-4(3H)-pyrimidinone 5'-phosphate (DARP), formate and pyrophosphate.</text>
</comment>
<evidence type="ECO:0000256" key="4">
    <source>
        <dbReference type="ARBA" id="ARBA00022723"/>
    </source>
</evidence>